<keyword evidence="3" id="KW-1185">Reference proteome</keyword>
<evidence type="ECO:0008006" key="4">
    <source>
        <dbReference type="Google" id="ProtNLM"/>
    </source>
</evidence>
<feature type="region of interest" description="Disordered" evidence="1">
    <location>
        <begin position="480"/>
        <end position="502"/>
    </location>
</feature>
<name>A0ABW5LK59_9FLAO</name>
<reference evidence="3" key="1">
    <citation type="journal article" date="2019" name="Int. J. Syst. Evol. Microbiol.">
        <title>The Global Catalogue of Microorganisms (GCM) 10K type strain sequencing project: providing services to taxonomists for standard genome sequencing and annotation.</title>
        <authorList>
            <consortium name="The Broad Institute Genomics Platform"/>
            <consortium name="The Broad Institute Genome Sequencing Center for Infectious Disease"/>
            <person name="Wu L."/>
            <person name="Ma J."/>
        </authorList>
    </citation>
    <scope>NUCLEOTIDE SEQUENCE [LARGE SCALE GENOMIC DNA]</scope>
    <source>
        <strain evidence="3">KCTC 52274</strain>
    </source>
</reference>
<dbReference type="EMBL" id="JBHULE010000022">
    <property type="protein sequence ID" value="MFD2564767.1"/>
    <property type="molecule type" value="Genomic_DNA"/>
</dbReference>
<evidence type="ECO:0000313" key="2">
    <source>
        <dbReference type="EMBL" id="MFD2564767.1"/>
    </source>
</evidence>
<dbReference type="PROSITE" id="PS51257">
    <property type="entry name" value="PROKAR_LIPOPROTEIN"/>
    <property type="match status" value="1"/>
</dbReference>
<organism evidence="2 3">
    <name type="scientific">Aquimarina rubra</name>
    <dbReference type="NCBI Taxonomy" id="1920033"/>
    <lineage>
        <taxon>Bacteria</taxon>
        <taxon>Pseudomonadati</taxon>
        <taxon>Bacteroidota</taxon>
        <taxon>Flavobacteriia</taxon>
        <taxon>Flavobacteriales</taxon>
        <taxon>Flavobacteriaceae</taxon>
        <taxon>Aquimarina</taxon>
    </lineage>
</organism>
<accession>A0ABW5LK59</accession>
<gene>
    <name evidence="2" type="ORF">ACFSR1_18960</name>
</gene>
<dbReference type="SUPFAM" id="SSF51126">
    <property type="entry name" value="Pectin lyase-like"/>
    <property type="match status" value="1"/>
</dbReference>
<protein>
    <recommendedName>
        <fullName evidence="4">Right-handed parallel beta-helix repeat-containing protein</fullName>
    </recommendedName>
</protein>
<evidence type="ECO:0000313" key="3">
    <source>
        <dbReference type="Proteomes" id="UP001597319"/>
    </source>
</evidence>
<dbReference type="InterPro" id="IPR011050">
    <property type="entry name" value="Pectin_lyase_fold/virulence"/>
</dbReference>
<sequence length="521" mass="57321">MRYLSSLVLLAVIVLWSSCRKDFEADPSTGNLQFSTDTLFLDTIFTNIGSSTYSFKVYNRTDNDLNIPSIALERGENSNYRLNVDGIPGKSFENIQVLAKDSIFVFVETTTDITQQTGDLEFLYTDRVLFDPSGSQQDVDLVTLVKDAVFLFPSRDDEGMVETLLLGVDDNMEEIRVEGFFLEDDELTFTAEKPYVIYGFAAIPPDRTLTIEAGARIHFHDGSGIIAANNATLLVNGEISTDPEALENEVIFESDRLEPGFSDIPGQWGLIWLTAGSTGHMINHATIKNAAVGILMDSNDGGTDPTLTITNSQIYNTSAYGILARTANILGENVVINNAGISSLYASFGGTYNFNHCTFGNYWNTSFRETPSVAIDNLFVVRDEGGNVTEILATDLLEANFTNCIIYGNENLELGINKVEGTIFNYNFQNSLIRFNDFNDQFADNELYDFTNTSLYENVILNEDPDFKAPFDNMLNIGEDSAANGQATTPTSGNDILGTPRNATAPDIGAYESVTFEVDGN</sequence>
<dbReference type="Proteomes" id="UP001597319">
    <property type="component" value="Unassembled WGS sequence"/>
</dbReference>
<proteinExistence type="predicted"/>
<feature type="compositionally biased region" description="Polar residues" evidence="1">
    <location>
        <begin position="483"/>
        <end position="494"/>
    </location>
</feature>
<comment type="caution">
    <text evidence="2">The sequence shown here is derived from an EMBL/GenBank/DDBJ whole genome shotgun (WGS) entry which is preliminary data.</text>
</comment>
<evidence type="ECO:0000256" key="1">
    <source>
        <dbReference type="SAM" id="MobiDB-lite"/>
    </source>
</evidence>
<dbReference type="RefSeq" id="WP_378294626.1">
    <property type="nucleotide sequence ID" value="NZ_JBHULE010000022.1"/>
</dbReference>